<proteinExistence type="predicted"/>
<evidence type="ECO:0000313" key="2">
    <source>
        <dbReference type="Proteomes" id="UP001595848"/>
    </source>
</evidence>
<keyword evidence="2" id="KW-1185">Reference proteome</keyword>
<dbReference type="EMBL" id="JBHSBV010000002">
    <property type="protein sequence ID" value="MFC4200648.1"/>
    <property type="molecule type" value="Genomic_DNA"/>
</dbReference>
<evidence type="ECO:0000313" key="1">
    <source>
        <dbReference type="EMBL" id="MFC4200648.1"/>
    </source>
</evidence>
<organism evidence="1 2">
    <name type="scientific">Candidimonas humi</name>
    <dbReference type="NCBI Taxonomy" id="683355"/>
    <lineage>
        <taxon>Bacteria</taxon>
        <taxon>Pseudomonadati</taxon>
        <taxon>Pseudomonadota</taxon>
        <taxon>Betaproteobacteria</taxon>
        <taxon>Burkholderiales</taxon>
        <taxon>Alcaligenaceae</taxon>
        <taxon>Candidimonas</taxon>
    </lineage>
</organism>
<protein>
    <submittedName>
        <fullName evidence="1">Uncharacterized protein</fullName>
    </submittedName>
</protein>
<reference evidence="2" key="1">
    <citation type="journal article" date="2019" name="Int. J. Syst. Evol. Microbiol.">
        <title>The Global Catalogue of Microorganisms (GCM) 10K type strain sequencing project: providing services to taxonomists for standard genome sequencing and annotation.</title>
        <authorList>
            <consortium name="The Broad Institute Genomics Platform"/>
            <consortium name="The Broad Institute Genome Sequencing Center for Infectious Disease"/>
            <person name="Wu L."/>
            <person name="Ma J."/>
        </authorList>
    </citation>
    <scope>NUCLEOTIDE SEQUENCE [LARGE SCALE GENOMIC DNA]</scope>
    <source>
        <strain evidence="2">LMG 24813</strain>
    </source>
</reference>
<comment type="caution">
    <text evidence="1">The sequence shown here is derived from an EMBL/GenBank/DDBJ whole genome shotgun (WGS) entry which is preliminary data.</text>
</comment>
<accession>A0ABV8NXD9</accession>
<gene>
    <name evidence="1" type="ORF">ACFOY1_06765</name>
</gene>
<name>A0ABV8NXD9_9BURK</name>
<sequence>MKMYDIEVTIQDEIIEVTQQDDEGLRTVKITPEQAALVCEWILGAANKLIGTEG</sequence>
<dbReference type="RefSeq" id="WP_217964114.1">
    <property type="nucleotide sequence ID" value="NZ_JAHTBN010000003.1"/>
</dbReference>
<dbReference type="Proteomes" id="UP001595848">
    <property type="component" value="Unassembled WGS sequence"/>
</dbReference>